<evidence type="ECO:0000256" key="1">
    <source>
        <dbReference type="SAM" id="MobiDB-lite"/>
    </source>
</evidence>
<dbReference type="EMBL" id="KI545860">
    <property type="protein sequence ID" value="EST08176.1"/>
    <property type="molecule type" value="Genomic_DNA"/>
</dbReference>
<feature type="compositionally biased region" description="Basic residues" evidence="1">
    <location>
        <begin position="832"/>
        <end position="857"/>
    </location>
</feature>
<dbReference type="Proteomes" id="UP000019377">
    <property type="component" value="Unassembled WGS sequence"/>
</dbReference>
<keyword evidence="3" id="KW-1185">Reference proteome</keyword>
<dbReference type="HOGENOM" id="CLU_333486_0_0_1"/>
<feature type="region of interest" description="Disordered" evidence="1">
    <location>
        <begin position="69"/>
        <end position="282"/>
    </location>
</feature>
<dbReference type="STRING" id="1365824.V5ECL7"/>
<feature type="compositionally biased region" description="Basic and acidic residues" evidence="1">
    <location>
        <begin position="203"/>
        <end position="217"/>
    </location>
</feature>
<dbReference type="OrthoDB" id="431557at2759"/>
<feature type="compositionally biased region" description="Basic and acidic residues" evidence="1">
    <location>
        <begin position="109"/>
        <end position="120"/>
    </location>
</feature>
<proteinExistence type="predicted"/>
<feature type="compositionally biased region" description="Basic and acidic residues" evidence="1">
    <location>
        <begin position="251"/>
        <end position="260"/>
    </location>
</feature>
<accession>V5ECL7</accession>
<evidence type="ECO:0000313" key="3">
    <source>
        <dbReference type="Proteomes" id="UP000019377"/>
    </source>
</evidence>
<evidence type="ECO:0000313" key="2">
    <source>
        <dbReference type="EMBL" id="EST08176.1"/>
    </source>
</evidence>
<feature type="compositionally biased region" description="Low complexity" evidence="1">
    <location>
        <begin position="96"/>
        <end position="106"/>
    </location>
</feature>
<feature type="region of interest" description="Disordered" evidence="1">
    <location>
        <begin position="298"/>
        <end position="480"/>
    </location>
</feature>
<dbReference type="GeneID" id="27418045"/>
<dbReference type="OMA" id="WIEICID"/>
<feature type="compositionally biased region" description="Low complexity" evidence="1">
    <location>
        <begin position="163"/>
        <end position="175"/>
    </location>
</feature>
<organism evidence="2 3">
    <name type="scientific">Kalmanozyma brasiliensis (strain GHG001)</name>
    <name type="common">Yeast</name>
    <name type="synonym">Pseudozyma brasiliensis</name>
    <dbReference type="NCBI Taxonomy" id="1365824"/>
    <lineage>
        <taxon>Eukaryota</taxon>
        <taxon>Fungi</taxon>
        <taxon>Dikarya</taxon>
        <taxon>Basidiomycota</taxon>
        <taxon>Ustilaginomycotina</taxon>
        <taxon>Ustilaginomycetes</taxon>
        <taxon>Ustilaginales</taxon>
        <taxon>Ustilaginaceae</taxon>
        <taxon>Kalmanozyma</taxon>
    </lineage>
</organism>
<feature type="compositionally biased region" description="Low complexity" evidence="1">
    <location>
        <begin position="9"/>
        <end position="33"/>
    </location>
</feature>
<feature type="region of interest" description="Disordered" evidence="1">
    <location>
        <begin position="812"/>
        <end position="857"/>
    </location>
</feature>
<dbReference type="eggNOG" id="ENOG502RY6I">
    <property type="taxonomic scope" value="Eukaryota"/>
</dbReference>
<feature type="compositionally biased region" description="Low complexity" evidence="1">
    <location>
        <begin position="403"/>
        <end position="412"/>
    </location>
</feature>
<dbReference type="AlphaFoldDB" id="V5ECL7"/>
<feature type="compositionally biased region" description="Basic and acidic residues" evidence="1">
    <location>
        <begin position="231"/>
        <end position="242"/>
    </location>
</feature>
<feature type="compositionally biased region" description="Basic and acidic residues" evidence="1">
    <location>
        <begin position="129"/>
        <end position="151"/>
    </location>
</feature>
<feature type="compositionally biased region" description="Acidic residues" evidence="1">
    <location>
        <begin position="176"/>
        <end position="202"/>
    </location>
</feature>
<gene>
    <name evidence="2" type="ORF">PSEUBRA_SCAF18g04727</name>
</gene>
<feature type="compositionally biased region" description="Basic and acidic residues" evidence="1">
    <location>
        <begin position="71"/>
        <end position="80"/>
    </location>
</feature>
<reference evidence="3" key="1">
    <citation type="journal article" date="2013" name="Genome Announc.">
        <title>Draft genome sequence of Pseudozyma brasiliensis sp. nov. strain GHG001, a high producer of endo-1,4-xylanase isolated from an insect pest of sugarcane.</title>
        <authorList>
            <person name="Oliveira J.V.D.C."/>
            <person name="dos Santos R.A.C."/>
            <person name="Borges T.A."/>
            <person name="Riano-Pachon D.M."/>
            <person name="Goldman G.H."/>
        </authorList>
    </citation>
    <scope>NUCLEOTIDE SEQUENCE [LARGE SCALE GENOMIC DNA]</scope>
    <source>
        <strain evidence="3">GHG001</strain>
    </source>
</reference>
<protein>
    <submittedName>
        <fullName evidence="2">Uncharacterized protein</fullName>
    </submittedName>
</protein>
<name>V5ECL7_KALBG</name>
<feature type="region of interest" description="Disordered" evidence="1">
    <location>
        <begin position="1"/>
        <end position="45"/>
    </location>
</feature>
<feature type="compositionally biased region" description="Basic and acidic residues" evidence="1">
    <location>
        <begin position="344"/>
        <end position="358"/>
    </location>
</feature>
<sequence>MAPNAPATASQISKGGGAAAQSAAVAASASGDIGAKDNAASSKRAHTDFRILGLEIKQLDWSWFAPSALAKAEDSSRDPTNEEPDSTQNPDEGAQEAKVAFAVAAVEDLSSKGHDAEAEASHAQGSARPDGRNDESNETKGENSAKDEHADTNIPDRGNAGEVAGIDASDAADAAADADDDGDVDADAVADADADADGDDDADAHAGDDEGDPKAEGEDAQDAGDNVSMSHADETAPSEHQHSVASTPEPSSERSKDPAAKDSGSAAQKGPKSKAEGAKLAANLRDSTKLRLCFAAMSNAGPEGAPTGPKSSKMQALKTETESNFQEETIAELTVPDPNTTEEAEAREPSTAETKADDVGLAQELTEIKSEPEQPLVQTREDNIALGSDDAEAPPANTSTELADATTAVTDANVKEKKKEDVEEGGAAEKNVAVKQEDDEQIDQIAAEHQDDETTSEADKNKKSRLTAEPSPPAKGPPQLSLNRIFLSFAANRKRLAIDAEAVKSVKIHRSEHWIEICIDASQQDDHAHRKKGGEYLVCRGSLLEKRTKGQENYTAVSRTDIAAAWDAANGDASDDDHLELPPFFRLPSSSPELVLHVRLDPSAPLPEPAWLRKNDVAELLANLQRGSSAIAGQSDTAVSVATAQHVWAGKIQVLDPDPPPSMSTFMYEWVKGSFIGSQKERRKFVDELLGKTAVKVEGTMVKVEEGADADNERDARVARSFVEIVLRLIKGERVTSTIDSSVFTAALASTSYTSSTTYPGLFMLGLLEVALAADPAQVREQVDRMLMAFPRATLVKAVDLTWKDVVESGRKGEAPIPAAAPAPARPAGSQRRQHQNGRQHHHGGGAQNRHGKRKRG</sequence>